<dbReference type="InterPro" id="IPR036457">
    <property type="entry name" value="PPM-type-like_dom_sf"/>
</dbReference>
<dbReference type="InterPro" id="IPR001932">
    <property type="entry name" value="PPM-type_phosphatase-like_dom"/>
</dbReference>
<dbReference type="SUPFAM" id="SSF81606">
    <property type="entry name" value="PP2C-like"/>
    <property type="match status" value="1"/>
</dbReference>
<dbReference type="InterPro" id="IPR035965">
    <property type="entry name" value="PAS-like_dom_sf"/>
</dbReference>
<dbReference type="Gene3D" id="3.60.40.10">
    <property type="entry name" value="PPM-type phosphatase domain"/>
    <property type="match status" value="1"/>
</dbReference>
<dbReference type="Pfam" id="PF07228">
    <property type="entry name" value="SpoIIE"/>
    <property type="match status" value="1"/>
</dbReference>
<organism evidence="3 4">
    <name type="scientific">Streptomyces glycanivorans</name>
    <dbReference type="NCBI Taxonomy" id="3033808"/>
    <lineage>
        <taxon>Bacteria</taxon>
        <taxon>Bacillati</taxon>
        <taxon>Actinomycetota</taxon>
        <taxon>Actinomycetes</taxon>
        <taxon>Kitasatosporales</taxon>
        <taxon>Streptomycetaceae</taxon>
        <taxon>Streptomyces</taxon>
    </lineage>
</organism>
<dbReference type="EMBL" id="CP120983">
    <property type="protein sequence ID" value="WLQ62969.1"/>
    <property type="molecule type" value="Genomic_DNA"/>
</dbReference>
<dbReference type="CDD" id="cd00130">
    <property type="entry name" value="PAS"/>
    <property type="match status" value="1"/>
</dbReference>
<dbReference type="Gene3D" id="3.30.450.40">
    <property type="match status" value="1"/>
</dbReference>
<dbReference type="Pfam" id="PF08448">
    <property type="entry name" value="PAS_4"/>
    <property type="match status" value="1"/>
</dbReference>
<proteinExistence type="predicted"/>
<protein>
    <submittedName>
        <fullName evidence="3">SpoIIE family protein phosphatase</fullName>
    </submittedName>
</protein>
<dbReference type="SUPFAM" id="SSF55781">
    <property type="entry name" value="GAF domain-like"/>
    <property type="match status" value="2"/>
</dbReference>
<evidence type="ECO:0000259" key="2">
    <source>
        <dbReference type="PROSITE" id="PS50112"/>
    </source>
</evidence>
<keyword evidence="1" id="KW-0378">Hydrolase</keyword>
<dbReference type="InterPro" id="IPR052016">
    <property type="entry name" value="Bact_Sigma-Reg"/>
</dbReference>
<reference evidence="3 4" key="1">
    <citation type="submission" date="2023-03" db="EMBL/GenBank/DDBJ databases">
        <title>Isolation and description of six Streptomyces strains from soil environments, able to metabolize different microbial glucans.</title>
        <authorList>
            <person name="Widen T."/>
            <person name="Larsbrink J."/>
        </authorList>
    </citation>
    <scope>NUCLEOTIDE SEQUENCE [LARGE SCALE GENOMIC DNA]</scope>
    <source>
        <strain evidence="3 4">Alt3</strain>
    </source>
</reference>
<dbReference type="InterPro" id="IPR013656">
    <property type="entry name" value="PAS_4"/>
</dbReference>
<dbReference type="PROSITE" id="PS50112">
    <property type="entry name" value="PAS"/>
    <property type="match status" value="1"/>
</dbReference>
<evidence type="ECO:0000313" key="3">
    <source>
        <dbReference type="EMBL" id="WLQ62969.1"/>
    </source>
</evidence>
<dbReference type="SMART" id="SM00091">
    <property type="entry name" value="PAS"/>
    <property type="match status" value="1"/>
</dbReference>
<dbReference type="SMART" id="SM00331">
    <property type="entry name" value="PP2C_SIG"/>
    <property type="match status" value="1"/>
</dbReference>
<feature type="domain" description="PAS" evidence="2">
    <location>
        <begin position="185"/>
        <end position="229"/>
    </location>
</feature>
<dbReference type="Gene3D" id="3.30.450.20">
    <property type="entry name" value="PAS domain"/>
    <property type="match status" value="1"/>
</dbReference>
<dbReference type="InterPro" id="IPR029016">
    <property type="entry name" value="GAF-like_dom_sf"/>
</dbReference>
<dbReference type="RefSeq" id="WP_306102940.1">
    <property type="nucleotide sequence ID" value="NZ_CP120983.1"/>
</dbReference>
<dbReference type="Proteomes" id="UP001224433">
    <property type="component" value="Chromosome"/>
</dbReference>
<dbReference type="InterPro" id="IPR003018">
    <property type="entry name" value="GAF"/>
</dbReference>
<name>A0ABY9J9A6_9ACTN</name>
<dbReference type="SMART" id="SM00065">
    <property type="entry name" value="GAF"/>
    <property type="match status" value="1"/>
</dbReference>
<evidence type="ECO:0000256" key="1">
    <source>
        <dbReference type="ARBA" id="ARBA00022801"/>
    </source>
</evidence>
<dbReference type="InterPro" id="IPR000014">
    <property type="entry name" value="PAS"/>
</dbReference>
<evidence type="ECO:0000313" key="4">
    <source>
        <dbReference type="Proteomes" id="UP001224433"/>
    </source>
</evidence>
<keyword evidence="4" id="KW-1185">Reference proteome</keyword>
<gene>
    <name evidence="3" type="ORF">P8A20_04880</name>
</gene>
<dbReference type="Pfam" id="PF13185">
    <property type="entry name" value="GAF_2"/>
    <property type="match status" value="1"/>
</dbReference>
<sequence length="711" mass="75163">MQDHVTSLSATGSGTELLDSAVAHVVRETGASVAMLYLLSPDDATLHLAVLAGVPGQLAHPWTRVPLSAPIPVADAVRLRCLIWLGSQEELARRYPRPALVLPYQFALGAAPIHTGSTARGGLTLLWPGSHSPHLAPDEREAVVKGCHGIGMLLQQAESSGYPILPGTQPRVLPPPEPEVPGPAEATAVAEFVRRLPGGSCALAIDGTVVFINDAAAGLLGTRAEDVLGTLPWDSLPWLDNPAVEDHYRAAVIGRQQTSFTVLRPPDRWLSFHLFPSNTGISVRIVPTSRPGPRDIPAPALPTSSAVPSRATALYHLMHLAATLTEAVGTRDVIELTADQLMPAFRIQTLVVMTSAEGRLRIEGARGSRPALMERFDGAPLTSATPAAHVLMTGIPDFYPTFTELDRAYPSAGLRDVVAASAFLPLIVSGHPVGSLVLAYDRPRSFDPEERALLTSIAGLLAQALDRARLYDTKDRLAHSLQAHLLPQTLPAITGLDVAARYLPSTRGMGIGGDFYDLIRLDDTTAAAAIGDVQGHNENAAALMGQVRTAVHASAGAPPDEVLARTNRLLTDLDPGLFTSCLYVHLDLAGHTARMATAGHPPPLLRQPDGQTEVLDLPPGLLLGIDPTSHYPTAEFPLPPGGALALYTDGLVEAPGVAFDDAAADLAAQFALALDQDMESVADTLVRYAKRATPGTDDIALLLINALPEES</sequence>
<accession>A0ABY9J9A6</accession>
<dbReference type="SUPFAM" id="SSF55785">
    <property type="entry name" value="PYP-like sensor domain (PAS domain)"/>
    <property type="match status" value="1"/>
</dbReference>
<dbReference type="PANTHER" id="PTHR43156">
    <property type="entry name" value="STAGE II SPORULATION PROTEIN E-RELATED"/>
    <property type="match status" value="1"/>
</dbReference>
<dbReference type="PANTHER" id="PTHR43156:SF2">
    <property type="entry name" value="STAGE II SPORULATION PROTEIN E"/>
    <property type="match status" value="1"/>
</dbReference>